<evidence type="ECO:0000256" key="10">
    <source>
        <dbReference type="RuleBase" id="RU000488"/>
    </source>
</evidence>
<protein>
    <recommendedName>
        <fullName evidence="13">Mitochondrial carrier</fullName>
    </recommendedName>
</protein>
<dbReference type="SUPFAM" id="SSF103506">
    <property type="entry name" value="Mitochondrial carrier"/>
    <property type="match status" value="1"/>
</dbReference>
<dbReference type="Gene3D" id="1.50.40.10">
    <property type="entry name" value="Mitochondrial carrier domain"/>
    <property type="match status" value="1"/>
</dbReference>
<dbReference type="AlphaFoldDB" id="A0A075A2W3"/>
<feature type="repeat" description="Solcar" evidence="9">
    <location>
        <begin position="174"/>
        <end position="262"/>
    </location>
</feature>
<dbReference type="OrthoDB" id="10253709at2759"/>
<evidence type="ECO:0000256" key="3">
    <source>
        <dbReference type="ARBA" id="ARBA00022692"/>
    </source>
</evidence>
<dbReference type="KEGG" id="ovi:T265_10020"/>
<keyword evidence="7" id="KW-0496">Mitochondrion</keyword>
<dbReference type="Proteomes" id="UP000054324">
    <property type="component" value="Unassembled WGS sequence"/>
</dbReference>
<accession>A0A075A2W3</accession>
<comment type="similarity">
    <text evidence="2 10">Belongs to the mitochondrial carrier (TC 2.A.29) family.</text>
</comment>
<evidence type="ECO:0000256" key="6">
    <source>
        <dbReference type="ARBA" id="ARBA00022989"/>
    </source>
</evidence>
<keyword evidence="6" id="KW-1133">Transmembrane helix</keyword>
<evidence type="ECO:0000256" key="4">
    <source>
        <dbReference type="ARBA" id="ARBA00022737"/>
    </source>
</evidence>
<dbReference type="GO" id="GO:0005741">
    <property type="term" value="C:mitochondrial outer membrane"/>
    <property type="evidence" value="ECO:0007669"/>
    <property type="project" value="UniProtKB-SubCell"/>
</dbReference>
<dbReference type="PROSITE" id="PS50920">
    <property type="entry name" value="SOLCAR"/>
    <property type="match status" value="1"/>
</dbReference>
<sequence length="350" mass="40509">MSAFPFFYFSTMSDHILRPSKLPERSDVISLEMYLLRQLINPFRLSWTLIKLGYEPLAPVRFYSPLAMLGWTTPIYVYPNIFQYVYHTFRTFGVWKIISTGVFASASIDFISEIFHRAFSRRSVVWETWLGSPESVTSYSDGSGLEDTSEPHLTIQQRHSAFRVEDQMEESEWRVFLHMLTEAMSLKAWEVLLTQPFLVVMVRQVASLIGGETQYSWFPVAVRSVYRETGFSGFFQGIIPRLFGELIGTVVYYTTCRLIRRWIFGIQRKRSTSLCMSEVLVYLGLRGYVYPFELTGCIMTLRGANLIAANEANLFSSWRPLRSYLIASGQANRGWFPICRSHVQSKHMPT</sequence>
<evidence type="ECO:0000256" key="2">
    <source>
        <dbReference type="ARBA" id="ARBA00006375"/>
    </source>
</evidence>
<reference evidence="11 12" key="1">
    <citation type="submission" date="2013-11" db="EMBL/GenBank/DDBJ databases">
        <title>Opisthorchis viverrini - life in the bile duct.</title>
        <authorList>
            <person name="Young N.D."/>
            <person name="Nagarajan N."/>
            <person name="Lin S.J."/>
            <person name="Korhonen P.K."/>
            <person name="Jex A.R."/>
            <person name="Hall R.S."/>
            <person name="Safavi-Hemami H."/>
            <person name="Kaewkong W."/>
            <person name="Bertrand D."/>
            <person name="Gao S."/>
            <person name="Seet Q."/>
            <person name="Wongkham S."/>
            <person name="Teh B.T."/>
            <person name="Wongkham C."/>
            <person name="Intapan P.M."/>
            <person name="Maleewong W."/>
            <person name="Yang X."/>
            <person name="Hu M."/>
            <person name="Wang Z."/>
            <person name="Hofmann A."/>
            <person name="Sternberg P.W."/>
            <person name="Tan P."/>
            <person name="Wang J."/>
            <person name="Gasser R.B."/>
        </authorList>
    </citation>
    <scope>NUCLEOTIDE SEQUENCE [LARGE SCALE GENOMIC DNA]</scope>
</reference>
<proteinExistence type="inferred from homology"/>
<evidence type="ECO:0000313" key="11">
    <source>
        <dbReference type="EMBL" id="KER21714.1"/>
    </source>
</evidence>
<dbReference type="RefSeq" id="XP_009174530.1">
    <property type="nucleotide sequence ID" value="XM_009176266.1"/>
</dbReference>
<evidence type="ECO:0000313" key="12">
    <source>
        <dbReference type="Proteomes" id="UP000054324"/>
    </source>
</evidence>
<dbReference type="Pfam" id="PF00153">
    <property type="entry name" value="Mito_carr"/>
    <property type="match status" value="1"/>
</dbReference>
<dbReference type="PANTHER" id="PTHR10780">
    <property type="entry name" value="MITOCHONDRIAL CARRIER HOMOLOG"/>
    <property type="match status" value="1"/>
</dbReference>
<keyword evidence="4" id="KW-0677">Repeat</keyword>
<evidence type="ECO:0000256" key="8">
    <source>
        <dbReference type="ARBA" id="ARBA00023136"/>
    </source>
</evidence>
<evidence type="ECO:0008006" key="13">
    <source>
        <dbReference type="Google" id="ProtNLM"/>
    </source>
</evidence>
<keyword evidence="8 9" id="KW-0472">Membrane</keyword>
<dbReference type="EMBL" id="KL596945">
    <property type="protein sequence ID" value="KER21714.1"/>
    <property type="molecule type" value="Genomic_DNA"/>
</dbReference>
<dbReference type="STRING" id="6198.A0A075A2W3"/>
<name>A0A075A2W3_OPIVI</name>
<keyword evidence="10" id="KW-0813">Transport</keyword>
<dbReference type="CTD" id="20324188"/>
<comment type="subcellular location">
    <subcellularLocation>
        <location evidence="1">Mitochondrion outer membrane</location>
        <topology evidence="1">Multi-pass membrane protein</topology>
    </subcellularLocation>
</comment>
<organism evidence="11 12">
    <name type="scientific">Opisthorchis viverrini</name>
    <name type="common">Southeast Asian liver fluke</name>
    <dbReference type="NCBI Taxonomy" id="6198"/>
    <lineage>
        <taxon>Eukaryota</taxon>
        <taxon>Metazoa</taxon>
        <taxon>Spiralia</taxon>
        <taxon>Lophotrochozoa</taxon>
        <taxon>Platyhelminthes</taxon>
        <taxon>Trematoda</taxon>
        <taxon>Digenea</taxon>
        <taxon>Opisthorchiida</taxon>
        <taxon>Opisthorchiata</taxon>
        <taxon>Opisthorchiidae</taxon>
        <taxon>Opisthorchis</taxon>
    </lineage>
</organism>
<dbReference type="GeneID" id="20324188"/>
<dbReference type="PANTHER" id="PTHR10780:SF18">
    <property type="entry name" value="LD43650P"/>
    <property type="match status" value="1"/>
</dbReference>
<dbReference type="InterPro" id="IPR023395">
    <property type="entry name" value="MCP_dom_sf"/>
</dbReference>
<evidence type="ECO:0000256" key="9">
    <source>
        <dbReference type="PROSITE-ProRule" id="PRU00282"/>
    </source>
</evidence>
<evidence type="ECO:0000256" key="5">
    <source>
        <dbReference type="ARBA" id="ARBA00022787"/>
    </source>
</evidence>
<keyword evidence="3 9" id="KW-0812">Transmembrane</keyword>
<keyword evidence="5" id="KW-1000">Mitochondrion outer membrane</keyword>
<keyword evidence="12" id="KW-1185">Reference proteome</keyword>
<gene>
    <name evidence="11" type="ORF">T265_10020</name>
</gene>
<evidence type="ECO:0000256" key="7">
    <source>
        <dbReference type="ARBA" id="ARBA00023128"/>
    </source>
</evidence>
<evidence type="ECO:0000256" key="1">
    <source>
        <dbReference type="ARBA" id="ARBA00004374"/>
    </source>
</evidence>
<dbReference type="InterPro" id="IPR018108">
    <property type="entry name" value="MCP_transmembrane"/>
</dbReference>